<dbReference type="SMART" id="SM00981">
    <property type="entry name" value="THUMP"/>
    <property type="match status" value="1"/>
</dbReference>
<keyword evidence="6 19" id="KW-0547">Nucleotide-binding</keyword>
<feature type="domain" description="THUMP" evidence="20">
    <location>
        <begin position="59"/>
        <end position="166"/>
    </location>
</feature>
<evidence type="ECO:0000256" key="5">
    <source>
        <dbReference type="ARBA" id="ARBA00022679"/>
    </source>
</evidence>
<evidence type="ECO:0000256" key="11">
    <source>
        <dbReference type="ARBA" id="ARBA00052330"/>
    </source>
</evidence>
<comment type="similarity">
    <text evidence="13 19">Belongs to the ThiI family.</text>
</comment>
<dbReference type="InterPro" id="IPR049962">
    <property type="entry name" value="THUMP_ThiI"/>
</dbReference>
<dbReference type="FunFam" id="3.40.50.620:FF:000053">
    <property type="entry name" value="Probable tRNA sulfurtransferase"/>
    <property type="match status" value="1"/>
</dbReference>
<dbReference type="SUPFAM" id="SSF52402">
    <property type="entry name" value="Adenine nucleotide alpha hydrolases-like"/>
    <property type="match status" value="1"/>
</dbReference>
<dbReference type="NCBIfam" id="TIGR00342">
    <property type="entry name" value="tRNA uracil 4-sulfurtransferase ThiI"/>
    <property type="match status" value="1"/>
</dbReference>
<dbReference type="Proteomes" id="UP000263232">
    <property type="component" value="Chromosome"/>
</dbReference>
<organism evidence="21 22">
    <name type="scientific">Suicoccus acidiformans</name>
    <dbReference type="NCBI Taxonomy" id="2036206"/>
    <lineage>
        <taxon>Bacteria</taxon>
        <taxon>Bacillati</taxon>
        <taxon>Bacillota</taxon>
        <taxon>Bacilli</taxon>
        <taxon>Lactobacillales</taxon>
        <taxon>Aerococcaceae</taxon>
        <taxon>Suicoccus</taxon>
    </lineage>
</organism>
<dbReference type="GO" id="GO:0004810">
    <property type="term" value="F:CCA tRNA nucleotidyltransferase activity"/>
    <property type="evidence" value="ECO:0007669"/>
    <property type="project" value="InterPro"/>
</dbReference>
<comment type="function">
    <text evidence="12 19">Catalyzes the ATP-dependent transfer of a sulfur to tRNA to produce 4-thiouridine in position 8 of tRNAs, which functions as a near-UV photosensor. Also catalyzes the transfer of sulfur to the sulfur carrier protein ThiS, forming ThiS-thiocarboxylate. This is a step in the synthesis of thiazole, in the thiamine biosynthesis pathway. The sulfur is donated as persulfide by IscS.</text>
</comment>
<dbReference type="InterPro" id="IPR014729">
    <property type="entry name" value="Rossmann-like_a/b/a_fold"/>
</dbReference>
<dbReference type="GO" id="GO:0005524">
    <property type="term" value="F:ATP binding"/>
    <property type="evidence" value="ECO:0007669"/>
    <property type="project" value="UniProtKB-UniRule"/>
</dbReference>
<dbReference type="InterPro" id="IPR049961">
    <property type="entry name" value="ThiI_N"/>
</dbReference>
<evidence type="ECO:0000256" key="2">
    <source>
        <dbReference type="ARBA" id="ARBA00004948"/>
    </source>
</evidence>
<evidence type="ECO:0000256" key="9">
    <source>
        <dbReference type="ARBA" id="ARBA00022977"/>
    </source>
</evidence>
<dbReference type="EC" id="2.8.1.4" evidence="14 19"/>
<dbReference type="InterPro" id="IPR054173">
    <property type="entry name" value="ThiI_fer"/>
</dbReference>
<keyword evidence="9 19" id="KW-0784">Thiamine biosynthesis</keyword>
<dbReference type="KEGG" id="abae:CL176_08050"/>
<evidence type="ECO:0000256" key="6">
    <source>
        <dbReference type="ARBA" id="ARBA00022741"/>
    </source>
</evidence>
<dbReference type="InterPro" id="IPR003720">
    <property type="entry name" value="tRNA_STrfase"/>
</dbReference>
<keyword evidence="5 19" id="KW-0808">Transferase</keyword>
<dbReference type="GO" id="GO:0140741">
    <property type="term" value="F:tRNA-uracil-4 sulfurtransferase activity"/>
    <property type="evidence" value="ECO:0007669"/>
    <property type="project" value="UniProtKB-EC"/>
</dbReference>
<dbReference type="PANTHER" id="PTHR43209">
    <property type="entry name" value="TRNA SULFURTRANSFERASE"/>
    <property type="match status" value="1"/>
</dbReference>
<feature type="binding site" evidence="19">
    <location>
        <begin position="209"/>
        <end position="210"/>
    </location>
    <ligand>
        <name>ATP</name>
        <dbReference type="ChEBI" id="CHEBI:30616"/>
    </ligand>
</feature>
<dbReference type="InterPro" id="IPR050102">
    <property type="entry name" value="tRNA_sulfurtransferase_ThiI"/>
</dbReference>
<dbReference type="EMBL" id="CP023434">
    <property type="protein sequence ID" value="AXY25953.1"/>
    <property type="molecule type" value="Genomic_DNA"/>
</dbReference>
<dbReference type="PANTHER" id="PTHR43209:SF1">
    <property type="entry name" value="TRNA SULFURTRANSFERASE"/>
    <property type="match status" value="1"/>
</dbReference>
<evidence type="ECO:0000259" key="20">
    <source>
        <dbReference type="PROSITE" id="PS51165"/>
    </source>
</evidence>
<dbReference type="GO" id="GO:0000049">
    <property type="term" value="F:tRNA binding"/>
    <property type="evidence" value="ECO:0007669"/>
    <property type="project" value="UniProtKB-UniRule"/>
</dbReference>
<dbReference type="PROSITE" id="PS51165">
    <property type="entry name" value="THUMP"/>
    <property type="match status" value="1"/>
</dbReference>
<evidence type="ECO:0000256" key="13">
    <source>
        <dbReference type="ARBA" id="ARBA00061472"/>
    </source>
</evidence>
<gene>
    <name evidence="19" type="primary">thiI</name>
    <name evidence="21" type="ORF">CL176_08050</name>
</gene>
<dbReference type="GO" id="GO:0052837">
    <property type="term" value="P:thiazole biosynthetic process"/>
    <property type="evidence" value="ECO:0007669"/>
    <property type="project" value="TreeGrafter"/>
</dbReference>
<keyword evidence="22" id="KW-1185">Reference proteome</keyword>
<reference evidence="21 22" key="1">
    <citation type="submission" date="2017-09" db="EMBL/GenBank/DDBJ databases">
        <title>Complete genome sequence of Oxytococcus suis strain ZY16052.</title>
        <authorList>
            <person name="Li F."/>
        </authorList>
    </citation>
    <scope>NUCLEOTIDE SEQUENCE [LARGE SCALE GENOMIC DNA]</scope>
    <source>
        <strain evidence="21 22">ZY16052</strain>
    </source>
</reference>
<comment type="pathway">
    <text evidence="2 19">Cofactor biosynthesis; thiamine diphosphate biosynthesis.</text>
</comment>
<evidence type="ECO:0000256" key="12">
    <source>
        <dbReference type="ARBA" id="ARBA00058382"/>
    </source>
</evidence>
<evidence type="ECO:0000256" key="1">
    <source>
        <dbReference type="ARBA" id="ARBA00004496"/>
    </source>
</evidence>
<dbReference type="GO" id="GO:0009229">
    <property type="term" value="P:thiamine diphosphate biosynthetic process"/>
    <property type="evidence" value="ECO:0007669"/>
    <property type="project" value="UniProtKB-UniRule"/>
</dbReference>
<feature type="binding site" evidence="19">
    <location>
        <position position="288"/>
    </location>
    <ligand>
        <name>ATP</name>
        <dbReference type="ChEBI" id="CHEBI:30616"/>
    </ligand>
</feature>
<dbReference type="CDD" id="cd01712">
    <property type="entry name" value="PPase_ThiI"/>
    <property type="match status" value="1"/>
</dbReference>
<evidence type="ECO:0000256" key="14">
    <source>
        <dbReference type="ARBA" id="ARBA00066827"/>
    </source>
</evidence>
<accession>A0A347WLJ6</accession>
<evidence type="ECO:0000256" key="7">
    <source>
        <dbReference type="ARBA" id="ARBA00022840"/>
    </source>
</evidence>
<evidence type="ECO:0000256" key="10">
    <source>
        <dbReference type="ARBA" id="ARBA00050570"/>
    </source>
</evidence>
<dbReference type="CDD" id="cd11716">
    <property type="entry name" value="THUMP_ThiI"/>
    <property type="match status" value="1"/>
</dbReference>
<keyword evidence="3 19" id="KW-0963">Cytoplasm</keyword>
<dbReference type="Gene3D" id="3.40.50.620">
    <property type="entry name" value="HUPs"/>
    <property type="match status" value="1"/>
</dbReference>
<dbReference type="UniPathway" id="UPA00060"/>
<evidence type="ECO:0000256" key="17">
    <source>
        <dbReference type="ARBA" id="ARBA00077849"/>
    </source>
</evidence>
<evidence type="ECO:0000256" key="18">
    <source>
        <dbReference type="ARBA" id="ARBA00080570"/>
    </source>
</evidence>
<dbReference type="OrthoDB" id="9773948at2"/>
<feature type="binding site" evidence="19">
    <location>
        <position position="297"/>
    </location>
    <ligand>
        <name>ATP</name>
        <dbReference type="ChEBI" id="CHEBI:30616"/>
    </ligand>
</feature>
<dbReference type="GO" id="GO:0002937">
    <property type="term" value="P:tRNA 4-thiouridine biosynthesis"/>
    <property type="evidence" value="ECO:0007669"/>
    <property type="project" value="TreeGrafter"/>
</dbReference>
<protein>
    <recommendedName>
        <fullName evidence="15 19">Probable tRNA sulfurtransferase</fullName>
        <ecNumber evidence="14 19">2.8.1.4</ecNumber>
    </recommendedName>
    <alternativeName>
        <fullName evidence="16 19">Sulfur carrier protein ThiS sulfurtransferase</fullName>
    </alternativeName>
    <alternativeName>
        <fullName evidence="17 19">Thiamine biosynthesis protein ThiI</fullName>
    </alternativeName>
    <alternativeName>
        <fullName evidence="18 19">tRNA 4-thiouridine synthase</fullName>
    </alternativeName>
</protein>
<comment type="catalytic activity">
    <reaction evidence="10 19">
        <text>[ThiI sulfur-carrier protein]-S-sulfanyl-L-cysteine + a uridine in tRNA + 2 reduced [2Fe-2S]-[ferredoxin] + ATP + H(+) = [ThiI sulfur-carrier protein]-L-cysteine + a 4-thiouridine in tRNA + 2 oxidized [2Fe-2S]-[ferredoxin] + AMP + diphosphate</text>
        <dbReference type="Rhea" id="RHEA:24176"/>
        <dbReference type="Rhea" id="RHEA-COMP:10000"/>
        <dbReference type="Rhea" id="RHEA-COMP:10001"/>
        <dbReference type="Rhea" id="RHEA-COMP:13337"/>
        <dbReference type="Rhea" id="RHEA-COMP:13338"/>
        <dbReference type="Rhea" id="RHEA-COMP:13339"/>
        <dbReference type="Rhea" id="RHEA-COMP:13340"/>
        <dbReference type="ChEBI" id="CHEBI:15378"/>
        <dbReference type="ChEBI" id="CHEBI:29950"/>
        <dbReference type="ChEBI" id="CHEBI:30616"/>
        <dbReference type="ChEBI" id="CHEBI:33019"/>
        <dbReference type="ChEBI" id="CHEBI:33737"/>
        <dbReference type="ChEBI" id="CHEBI:33738"/>
        <dbReference type="ChEBI" id="CHEBI:61963"/>
        <dbReference type="ChEBI" id="CHEBI:65315"/>
        <dbReference type="ChEBI" id="CHEBI:136798"/>
        <dbReference type="ChEBI" id="CHEBI:456215"/>
        <dbReference type="EC" id="2.8.1.4"/>
    </reaction>
</comment>
<evidence type="ECO:0000256" key="8">
    <source>
        <dbReference type="ARBA" id="ARBA00022884"/>
    </source>
</evidence>
<dbReference type="Pfam" id="PF02568">
    <property type="entry name" value="ThiI"/>
    <property type="match status" value="1"/>
</dbReference>
<dbReference type="Gene3D" id="3.30.2130.30">
    <property type="match status" value="1"/>
</dbReference>
<feature type="binding site" evidence="19">
    <location>
        <begin position="184"/>
        <end position="185"/>
    </location>
    <ligand>
        <name>ATP</name>
        <dbReference type="ChEBI" id="CHEBI:30616"/>
    </ligand>
</feature>
<comment type="catalytic activity">
    <reaction evidence="11 19">
        <text>[ThiS sulfur-carrier protein]-C-terminal Gly-Gly-AMP + S-sulfanyl-L-cysteinyl-[cysteine desulfurase] + AH2 = [ThiS sulfur-carrier protein]-C-terminal-Gly-aminoethanethioate + L-cysteinyl-[cysteine desulfurase] + A + AMP + 2 H(+)</text>
        <dbReference type="Rhea" id="RHEA:43340"/>
        <dbReference type="Rhea" id="RHEA-COMP:12157"/>
        <dbReference type="Rhea" id="RHEA-COMP:12158"/>
        <dbReference type="Rhea" id="RHEA-COMP:12910"/>
        <dbReference type="Rhea" id="RHEA-COMP:19908"/>
        <dbReference type="ChEBI" id="CHEBI:13193"/>
        <dbReference type="ChEBI" id="CHEBI:15378"/>
        <dbReference type="ChEBI" id="CHEBI:17499"/>
        <dbReference type="ChEBI" id="CHEBI:29950"/>
        <dbReference type="ChEBI" id="CHEBI:61963"/>
        <dbReference type="ChEBI" id="CHEBI:90618"/>
        <dbReference type="ChEBI" id="CHEBI:232372"/>
        <dbReference type="ChEBI" id="CHEBI:456215"/>
    </reaction>
</comment>
<dbReference type="RefSeq" id="WP_118990853.1">
    <property type="nucleotide sequence ID" value="NZ_CP023434.1"/>
</dbReference>
<comment type="subcellular location">
    <subcellularLocation>
        <location evidence="1 19">Cytoplasm</location>
    </subcellularLocation>
</comment>
<evidence type="ECO:0000256" key="15">
    <source>
        <dbReference type="ARBA" id="ARBA00071867"/>
    </source>
</evidence>
<dbReference type="SUPFAM" id="SSF143437">
    <property type="entry name" value="THUMP domain-like"/>
    <property type="match status" value="1"/>
</dbReference>
<dbReference type="GO" id="GO:0009228">
    <property type="term" value="P:thiamine biosynthetic process"/>
    <property type="evidence" value="ECO:0007669"/>
    <property type="project" value="UniProtKB-KW"/>
</dbReference>
<sequence>MKQIVVHYGELSTKGRNRKMFQAALAQQIRAKASPLDVSLKVSPQHDFMYVRFEQASYEEMIEILKDVPGIARFAPSYEVDKDLEAIKAKALELFADIHIEAGDSFKVVAKRSDKNFPYETYDIQREVGSVIGYAYPEMTVEMKRPTHKLTVSIHQKDKAYLSLSSYTGMQGLPYGSSGRGLLMLSGGFDSPIAGYLMMKRGMELEAVHFSSPPYTSPQALEKAKKLTARLSHYGLAMQFINVPFAKIQEEIKANIPDNESMTVMRRMMLRIMDQLLSERKAQAIVNGESLGQVASQTLTSMRVINDVTSSPVLRPLIATDKNEIIELAEEIGTYDISNEPYEDCCTVFAPTSPHTKPKLQQIEAMEAKLDIEQLVQEALAGITLETIDESYLRKDQARFESLL</sequence>
<evidence type="ECO:0000256" key="16">
    <source>
        <dbReference type="ARBA" id="ARBA00075337"/>
    </source>
</evidence>
<dbReference type="GO" id="GO:0005829">
    <property type="term" value="C:cytosol"/>
    <property type="evidence" value="ECO:0007669"/>
    <property type="project" value="TreeGrafter"/>
</dbReference>
<dbReference type="Pfam" id="PF22025">
    <property type="entry name" value="ThiI_fer"/>
    <property type="match status" value="1"/>
</dbReference>
<dbReference type="InterPro" id="IPR004114">
    <property type="entry name" value="THUMP_dom"/>
</dbReference>
<evidence type="ECO:0000256" key="19">
    <source>
        <dbReference type="HAMAP-Rule" id="MF_00021"/>
    </source>
</evidence>
<keyword evidence="8 19" id="KW-0694">RNA-binding</keyword>
<dbReference type="HAMAP" id="MF_00021">
    <property type="entry name" value="ThiI"/>
    <property type="match status" value="1"/>
</dbReference>
<evidence type="ECO:0000313" key="21">
    <source>
        <dbReference type="EMBL" id="AXY25953.1"/>
    </source>
</evidence>
<evidence type="ECO:0000256" key="4">
    <source>
        <dbReference type="ARBA" id="ARBA00022555"/>
    </source>
</evidence>
<keyword evidence="7 19" id="KW-0067">ATP-binding</keyword>
<keyword evidence="4 19" id="KW-0820">tRNA-binding</keyword>
<dbReference type="AlphaFoldDB" id="A0A347WLJ6"/>
<evidence type="ECO:0000313" key="22">
    <source>
        <dbReference type="Proteomes" id="UP000263232"/>
    </source>
</evidence>
<feature type="binding site" evidence="19">
    <location>
        <position position="266"/>
    </location>
    <ligand>
        <name>ATP</name>
        <dbReference type="ChEBI" id="CHEBI:30616"/>
    </ligand>
</feature>
<dbReference type="Pfam" id="PF02926">
    <property type="entry name" value="THUMP"/>
    <property type="match status" value="1"/>
</dbReference>
<evidence type="ECO:0000256" key="3">
    <source>
        <dbReference type="ARBA" id="ARBA00022490"/>
    </source>
</evidence>
<proteinExistence type="inferred from homology"/>
<dbReference type="InterPro" id="IPR020536">
    <property type="entry name" value="ThiI_AANH"/>
</dbReference>
<name>A0A347WLJ6_9LACT</name>